<dbReference type="InterPro" id="IPR041657">
    <property type="entry name" value="HTH_17"/>
</dbReference>
<dbReference type="EMBL" id="WNKS01000009">
    <property type="protein sequence ID" value="MTV31687.1"/>
    <property type="molecule type" value="Genomic_DNA"/>
</dbReference>
<evidence type="ECO:0000313" key="3">
    <source>
        <dbReference type="Proteomes" id="UP000439113"/>
    </source>
</evidence>
<accession>A0A6N8DMP8</accession>
<dbReference type="AlphaFoldDB" id="A0A6N8DMP8"/>
<dbReference type="OrthoDB" id="8455293at2"/>
<gene>
    <name evidence="2" type="ORF">GJ654_11855</name>
</gene>
<dbReference type="Proteomes" id="UP000439113">
    <property type="component" value="Unassembled WGS sequence"/>
</dbReference>
<name>A0A6N8DMP8_RHOAC</name>
<organism evidence="2 3">
    <name type="scientific">Rhodoblastus acidophilus</name>
    <name type="common">Rhodopseudomonas acidophila</name>
    <dbReference type="NCBI Taxonomy" id="1074"/>
    <lineage>
        <taxon>Bacteria</taxon>
        <taxon>Pseudomonadati</taxon>
        <taxon>Pseudomonadota</taxon>
        <taxon>Alphaproteobacteria</taxon>
        <taxon>Hyphomicrobiales</taxon>
        <taxon>Rhodoblastaceae</taxon>
        <taxon>Rhodoblastus</taxon>
    </lineage>
</organism>
<dbReference type="Pfam" id="PF12728">
    <property type="entry name" value="HTH_17"/>
    <property type="match status" value="1"/>
</dbReference>
<evidence type="ECO:0000259" key="1">
    <source>
        <dbReference type="Pfam" id="PF12728"/>
    </source>
</evidence>
<proteinExistence type="predicted"/>
<evidence type="ECO:0000313" key="2">
    <source>
        <dbReference type="EMBL" id="MTV31687.1"/>
    </source>
</evidence>
<protein>
    <submittedName>
        <fullName evidence="2">Helix-turn-helix domain-containing protein</fullName>
    </submittedName>
</protein>
<feature type="domain" description="Helix-turn-helix" evidence="1">
    <location>
        <begin position="9"/>
        <end position="56"/>
    </location>
</feature>
<comment type="caution">
    <text evidence="2">The sequence shown here is derived from an EMBL/GenBank/DDBJ whole genome shotgun (WGS) entry which is preliminary data.</text>
</comment>
<dbReference type="RefSeq" id="WP_155446370.1">
    <property type="nucleotide sequence ID" value="NZ_JAOQNR010000008.1"/>
</dbReference>
<reference evidence="2 3" key="1">
    <citation type="submission" date="2019-11" db="EMBL/GenBank/DDBJ databases">
        <title>Whole-genome sequence of a Rhodoblastus acidophilus DSM 142.</title>
        <authorList>
            <person name="Kyndt J.A."/>
            <person name="Meyer T.E."/>
        </authorList>
    </citation>
    <scope>NUCLEOTIDE SEQUENCE [LARGE SCALE GENOMIC DNA]</scope>
    <source>
        <strain evidence="2 3">DSM 142</strain>
    </source>
</reference>
<sequence length="69" mass="7594">MEIEKRIAFSIEEFCSLAGIGRSLAYKEIQSGRLPTRKVGRRTLITASCANEWLDRLPDGGANAAKVAR</sequence>